<evidence type="ECO:0000313" key="3">
    <source>
        <dbReference type="Proteomes" id="UP000436088"/>
    </source>
</evidence>
<dbReference type="InterPro" id="IPR016024">
    <property type="entry name" value="ARM-type_fold"/>
</dbReference>
<name>A0A6A2YPR4_HIBSY</name>
<comment type="caution">
    <text evidence="2">The sequence shown here is derived from an EMBL/GenBank/DDBJ whole genome shotgun (WGS) entry which is preliminary data.</text>
</comment>
<proteinExistence type="predicted"/>
<evidence type="ECO:0000313" key="2">
    <source>
        <dbReference type="EMBL" id="KAE8681329.1"/>
    </source>
</evidence>
<dbReference type="AlphaFoldDB" id="A0A6A2YPR4"/>
<dbReference type="SUPFAM" id="SSF48371">
    <property type="entry name" value="ARM repeat"/>
    <property type="match status" value="1"/>
</dbReference>
<keyword evidence="3" id="KW-1185">Reference proteome</keyword>
<accession>A0A6A2YPR4</accession>
<dbReference type="InterPro" id="IPR056694">
    <property type="entry name" value="DUF7792"/>
</dbReference>
<dbReference type="Proteomes" id="UP000436088">
    <property type="component" value="Unassembled WGS sequence"/>
</dbReference>
<dbReference type="PANTHER" id="PTHR46168:SF1">
    <property type="entry name" value="ARMADILLO REPEAT ONLY 4"/>
    <property type="match status" value="1"/>
</dbReference>
<gene>
    <name evidence="2" type="ORF">F3Y22_tig00111330pilonHSYRG00165</name>
</gene>
<dbReference type="EMBL" id="VEPZ02001308">
    <property type="protein sequence ID" value="KAE8681329.1"/>
    <property type="molecule type" value="Genomic_DNA"/>
</dbReference>
<protein>
    <recommendedName>
        <fullName evidence="1">DUF7792 domain-containing protein</fullName>
    </recommendedName>
</protein>
<dbReference type="InterPro" id="IPR011989">
    <property type="entry name" value="ARM-like"/>
</dbReference>
<dbReference type="Gene3D" id="1.25.10.10">
    <property type="entry name" value="Leucine-rich Repeat Variant"/>
    <property type="match status" value="1"/>
</dbReference>
<dbReference type="Pfam" id="PF25055">
    <property type="entry name" value="DUF7792"/>
    <property type="match status" value="1"/>
</dbReference>
<sequence length="366" mass="41550">MRPDQKQKFVHVFNELISQANQVVLAVGQAKLFRVNCREMGMMVCQLSQMLKTLLRYISLDPVLFYLNPIHCFSVISMVSRVLNEALSLACMCKHNTVFCQLFTATYRSRFHKLYRLLDTCIANTNRLLIIYDPGFNRFLAYGSPTPSAWSCMVTTEHCGGESHLHHGLMTLMEITTEAEYNHNLRCKAFKTNSPGGKAIVELLLKVIKESEDSTSKVLAIRSIGSLAKIFRENDNHEVISALVSQLENGHGEVVTEALVALIKFACDHNHLCRQHSNRMIELNAAQLLVKLLSEGEREWGLQFHGLQLMCFIAFKADYSAAVEQDRVVTAIRQLLTQGRTAVSRHPKLRELATKALGYFTLYYQY</sequence>
<feature type="domain" description="DUF7792" evidence="1">
    <location>
        <begin position="12"/>
        <end position="133"/>
    </location>
</feature>
<evidence type="ECO:0000259" key="1">
    <source>
        <dbReference type="Pfam" id="PF25055"/>
    </source>
</evidence>
<organism evidence="2 3">
    <name type="scientific">Hibiscus syriacus</name>
    <name type="common">Rose of Sharon</name>
    <dbReference type="NCBI Taxonomy" id="106335"/>
    <lineage>
        <taxon>Eukaryota</taxon>
        <taxon>Viridiplantae</taxon>
        <taxon>Streptophyta</taxon>
        <taxon>Embryophyta</taxon>
        <taxon>Tracheophyta</taxon>
        <taxon>Spermatophyta</taxon>
        <taxon>Magnoliopsida</taxon>
        <taxon>eudicotyledons</taxon>
        <taxon>Gunneridae</taxon>
        <taxon>Pentapetalae</taxon>
        <taxon>rosids</taxon>
        <taxon>malvids</taxon>
        <taxon>Malvales</taxon>
        <taxon>Malvaceae</taxon>
        <taxon>Malvoideae</taxon>
        <taxon>Hibiscus</taxon>
    </lineage>
</organism>
<reference evidence="2" key="1">
    <citation type="submission" date="2019-09" db="EMBL/GenBank/DDBJ databases">
        <title>Draft genome information of white flower Hibiscus syriacus.</title>
        <authorList>
            <person name="Kim Y.-M."/>
        </authorList>
    </citation>
    <scope>NUCLEOTIDE SEQUENCE [LARGE SCALE GENOMIC DNA]</scope>
    <source>
        <strain evidence="2">YM2019G1</strain>
    </source>
</reference>
<dbReference type="PANTHER" id="PTHR46168">
    <property type="entry name" value="ARMADILLO REPEAT ONLY 4"/>
    <property type="match status" value="1"/>
</dbReference>